<keyword evidence="2" id="KW-1185">Reference proteome</keyword>
<dbReference type="RefSeq" id="WP_157331829.1">
    <property type="nucleotide sequence ID" value="NZ_RHLK01000001.1"/>
</dbReference>
<name>A0A7X3FEH7_9BACL</name>
<dbReference type="AlphaFoldDB" id="A0A7X3FEH7"/>
<reference evidence="1 2" key="1">
    <citation type="journal article" date="2019" name="Microorganisms">
        <title>Paenibacillus lutrae sp. nov., A Chitinolytic Species Isolated from A River Otter in Castril Natural Park, Granada, Spain.</title>
        <authorList>
            <person name="Rodriguez M."/>
            <person name="Reina J.C."/>
            <person name="Bejar V."/>
            <person name="Llamas I."/>
        </authorList>
    </citation>
    <scope>NUCLEOTIDE SEQUENCE [LARGE SCALE GENOMIC DNA]</scope>
    <source>
        <strain evidence="1 2">N10</strain>
    </source>
</reference>
<evidence type="ECO:0000313" key="1">
    <source>
        <dbReference type="EMBL" id="MVO98006.1"/>
    </source>
</evidence>
<dbReference type="OrthoDB" id="2664080at2"/>
<dbReference type="EMBL" id="RHLK01000001">
    <property type="protein sequence ID" value="MVO98006.1"/>
    <property type="molecule type" value="Genomic_DNA"/>
</dbReference>
<dbReference type="Proteomes" id="UP000490800">
    <property type="component" value="Unassembled WGS sequence"/>
</dbReference>
<comment type="caution">
    <text evidence="1">The sequence shown here is derived from an EMBL/GenBank/DDBJ whole genome shotgun (WGS) entry which is preliminary data.</text>
</comment>
<organism evidence="1 2">
    <name type="scientific">Paenibacillus lutrae</name>
    <dbReference type="NCBI Taxonomy" id="2078573"/>
    <lineage>
        <taxon>Bacteria</taxon>
        <taxon>Bacillati</taxon>
        <taxon>Bacillota</taxon>
        <taxon>Bacilli</taxon>
        <taxon>Bacillales</taxon>
        <taxon>Paenibacillaceae</taxon>
        <taxon>Paenibacillus</taxon>
    </lineage>
</organism>
<gene>
    <name evidence="1" type="ORF">EDM21_00340</name>
</gene>
<accession>A0A7X3FEH7</accession>
<protein>
    <submittedName>
        <fullName evidence="1">Uncharacterized protein</fullName>
    </submittedName>
</protein>
<sequence>MKVIRRTVITLLILALLLALAGWGLLTYIKPQQPLNLNYKEISLESQAIDLLRTKKPEVRLSEYEINQLGKKGIAEATLPNPDVKITGAEFRLNGQDLTANVNLVWKDRVPVGAAMLFKLDWTGSQLRVTHKGTKIRDINVPLSLVTVSPIDLPLESYLPRAVHISGVRFDPAYVIIGLTLL</sequence>
<proteinExistence type="predicted"/>
<evidence type="ECO:0000313" key="2">
    <source>
        <dbReference type="Proteomes" id="UP000490800"/>
    </source>
</evidence>